<reference evidence="2" key="1">
    <citation type="journal article" date="2023" name="Plant J.">
        <title>Genome sequences and population genomics provide insights into the demographic history, inbreeding, and mutation load of two 'living fossil' tree species of Dipteronia.</title>
        <authorList>
            <person name="Feng Y."/>
            <person name="Comes H.P."/>
            <person name="Chen J."/>
            <person name="Zhu S."/>
            <person name="Lu R."/>
            <person name="Zhang X."/>
            <person name="Li P."/>
            <person name="Qiu J."/>
            <person name="Olsen K.M."/>
            <person name="Qiu Y."/>
        </authorList>
    </citation>
    <scope>NUCLEOTIDE SEQUENCE</scope>
    <source>
        <strain evidence="2">NBL</strain>
    </source>
</reference>
<accession>A0AAE0B976</accession>
<organism evidence="2 3">
    <name type="scientific">Dipteronia sinensis</name>
    <dbReference type="NCBI Taxonomy" id="43782"/>
    <lineage>
        <taxon>Eukaryota</taxon>
        <taxon>Viridiplantae</taxon>
        <taxon>Streptophyta</taxon>
        <taxon>Embryophyta</taxon>
        <taxon>Tracheophyta</taxon>
        <taxon>Spermatophyta</taxon>
        <taxon>Magnoliopsida</taxon>
        <taxon>eudicotyledons</taxon>
        <taxon>Gunneridae</taxon>
        <taxon>Pentapetalae</taxon>
        <taxon>rosids</taxon>
        <taxon>malvids</taxon>
        <taxon>Sapindales</taxon>
        <taxon>Sapindaceae</taxon>
        <taxon>Hippocastanoideae</taxon>
        <taxon>Acereae</taxon>
        <taxon>Dipteronia</taxon>
    </lineage>
</organism>
<comment type="caution">
    <text evidence="2">The sequence shown here is derived from an EMBL/GenBank/DDBJ whole genome shotgun (WGS) entry which is preliminary data.</text>
</comment>
<name>A0AAE0B976_9ROSI</name>
<dbReference type="InterPro" id="IPR009769">
    <property type="entry name" value="EDR2_C"/>
</dbReference>
<evidence type="ECO:0000313" key="3">
    <source>
        <dbReference type="Proteomes" id="UP001281410"/>
    </source>
</evidence>
<dbReference type="Proteomes" id="UP001281410">
    <property type="component" value="Unassembled WGS sequence"/>
</dbReference>
<keyword evidence="3" id="KW-1185">Reference proteome</keyword>
<feature type="domain" description="Protein ENHANCED DISEASE RESISTANCE 2 C-terminal" evidence="1">
    <location>
        <begin position="351"/>
        <end position="407"/>
    </location>
</feature>
<dbReference type="PANTHER" id="PTHR12136:SF91">
    <property type="entry name" value="PROTEIN ENHANCED DISEASE RESISTANCE 2-LIKE"/>
    <property type="match status" value="1"/>
</dbReference>
<evidence type="ECO:0000313" key="2">
    <source>
        <dbReference type="EMBL" id="KAK3231708.1"/>
    </source>
</evidence>
<protein>
    <recommendedName>
        <fullName evidence="1">Protein ENHANCED DISEASE RESISTANCE 2 C-terminal domain-containing protein</fullName>
    </recommendedName>
</protein>
<dbReference type="EMBL" id="JANJYJ010000001">
    <property type="protein sequence ID" value="KAK3231708.1"/>
    <property type="molecule type" value="Genomic_DNA"/>
</dbReference>
<dbReference type="InterPro" id="IPR045096">
    <property type="entry name" value="EDR2-like"/>
</dbReference>
<dbReference type="Pfam" id="PF07059">
    <property type="entry name" value="EDR2_C"/>
    <property type="match status" value="1"/>
</dbReference>
<gene>
    <name evidence="2" type="ORF">Dsin_003589</name>
</gene>
<proteinExistence type="predicted"/>
<dbReference type="PANTHER" id="PTHR12136">
    <property type="entry name" value="ENHANCED DISEASE RESISTANCE-RELATED"/>
    <property type="match status" value="1"/>
</dbReference>
<dbReference type="AlphaFoldDB" id="A0AAE0B976"/>
<evidence type="ECO:0000259" key="1">
    <source>
        <dbReference type="Pfam" id="PF07059"/>
    </source>
</evidence>
<sequence length="424" mass="45896">MASVRWNSQRLAATRRGLSTSKDDWLGVGGKIGRSQEVGCFNHSSRSFVEVVNGLENGIQEHGSEVKKKILSMSWDSNIYDDNWLNNYCWKKGNFDAALEVGFEIGQLKNADIKALDGSIELLRVVGSGVGHIGRSVNMMGSSVGQSDRSVNVVGSCVWQGGKTVNIDNIMVASLDSVESDLANRRSVKVFGSKDGSCGGVSVSSIQVVYFNFEEEKDPKGVNFGSSDINLFVDLESLEPFVRKGGKTVNIDNIMVASLDSVESDLANRRSVKVFGSKDGSCGGVSVSSIQVVYFNFEEEKDPKGVNFGSSAIDLFVDLGSLEPFVRKVDVGGGPVVIGDDPAVATSLRKAQSQGSSLKSFVFAMNLHVSSKDHHRAVFYFATEDPIPYGSLLYWFINGDDAFPNQRRPSHNKTHTSLISSDTG</sequence>